<dbReference type="AlphaFoldDB" id="A0A383C211"/>
<dbReference type="EMBL" id="UINC01205337">
    <property type="protein sequence ID" value="SVE26466.1"/>
    <property type="molecule type" value="Genomic_DNA"/>
</dbReference>
<keyword evidence="1" id="KW-0560">Oxidoreductase</keyword>
<dbReference type="SUPFAM" id="SSF51730">
    <property type="entry name" value="FAD-linked oxidoreductase"/>
    <property type="match status" value="1"/>
</dbReference>
<proteinExistence type="predicted"/>
<dbReference type="Gene3D" id="3.20.20.220">
    <property type="match status" value="1"/>
</dbReference>
<accession>A0A383C211</accession>
<protein>
    <recommendedName>
        <fullName evidence="3">Methylenetetrahydrofolate reductase (NAD(P)H)</fullName>
    </recommendedName>
</protein>
<evidence type="ECO:0008006" key="3">
    <source>
        <dbReference type="Google" id="ProtNLM"/>
    </source>
</evidence>
<dbReference type="GO" id="GO:0016491">
    <property type="term" value="F:oxidoreductase activity"/>
    <property type="evidence" value="ECO:0007669"/>
    <property type="project" value="UniProtKB-KW"/>
</dbReference>
<dbReference type="InterPro" id="IPR029041">
    <property type="entry name" value="FAD-linked_oxidoreductase-like"/>
</dbReference>
<name>A0A383C211_9ZZZZ</name>
<evidence type="ECO:0000313" key="2">
    <source>
        <dbReference type="EMBL" id="SVE26466.1"/>
    </source>
</evidence>
<evidence type="ECO:0000256" key="1">
    <source>
        <dbReference type="ARBA" id="ARBA00023002"/>
    </source>
</evidence>
<sequence length="132" mass="15306">QVLYDSDDICKMISHYMAACEKEGSSPKRILLSFAPVSSKRNIGFLKWLGVDIPDSTEDYLTEDRKFIKDRSIEVSMSVFEDIIDHISSNRIKVPIGLNIEHIMSYNFGHSVELLQMMSKKYRQFCIETDIY</sequence>
<reference evidence="2" key="1">
    <citation type="submission" date="2018-05" db="EMBL/GenBank/DDBJ databases">
        <authorList>
            <person name="Lanie J.A."/>
            <person name="Ng W.-L."/>
            <person name="Kazmierczak K.M."/>
            <person name="Andrzejewski T.M."/>
            <person name="Davidsen T.M."/>
            <person name="Wayne K.J."/>
            <person name="Tettelin H."/>
            <person name="Glass J.I."/>
            <person name="Rusch D."/>
            <person name="Podicherti R."/>
            <person name="Tsui H.-C.T."/>
            <person name="Winkler M.E."/>
        </authorList>
    </citation>
    <scope>NUCLEOTIDE SEQUENCE</scope>
</reference>
<organism evidence="2">
    <name type="scientific">marine metagenome</name>
    <dbReference type="NCBI Taxonomy" id="408172"/>
    <lineage>
        <taxon>unclassified sequences</taxon>
        <taxon>metagenomes</taxon>
        <taxon>ecological metagenomes</taxon>
    </lineage>
</organism>
<feature type="non-terminal residue" evidence="2">
    <location>
        <position position="1"/>
    </location>
</feature>
<gene>
    <name evidence="2" type="ORF">METZ01_LOCUS479320</name>
</gene>